<dbReference type="OrthoDB" id="4453902at2759"/>
<proteinExistence type="predicted"/>
<evidence type="ECO:0000313" key="1">
    <source>
        <dbReference type="EMBL" id="KAE8148031.1"/>
    </source>
</evidence>
<name>A0A5N6TPH5_ASPAV</name>
<reference evidence="1 2" key="1">
    <citation type="submission" date="2019-04" db="EMBL/GenBank/DDBJ databases">
        <title>Friends and foes A comparative genomics study of 23 Aspergillus species from section Flavi.</title>
        <authorList>
            <consortium name="DOE Joint Genome Institute"/>
            <person name="Kjaerbolling I."/>
            <person name="Vesth T."/>
            <person name="Frisvad J.C."/>
            <person name="Nybo J.L."/>
            <person name="Theobald S."/>
            <person name="Kildgaard S."/>
            <person name="Isbrandt T."/>
            <person name="Kuo A."/>
            <person name="Sato A."/>
            <person name="Lyhne E.K."/>
            <person name="Kogle M.E."/>
            <person name="Wiebenga A."/>
            <person name="Kun R.S."/>
            <person name="Lubbers R.J."/>
            <person name="Makela M.R."/>
            <person name="Barry K."/>
            <person name="Chovatia M."/>
            <person name="Clum A."/>
            <person name="Daum C."/>
            <person name="Haridas S."/>
            <person name="He G."/>
            <person name="LaButti K."/>
            <person name="Lipzen A."/>
            <person name="Mondo S."/>
            <person name="Riley R."/>
            <person name="Salamov A."/>
            <person name="Simmons B.A."/>
            <person name="Magnuson J.K."/>
            <person name="Henrissat B."/>
            <person name="Mortensen U.H."/>
            <person name="Larsen T.O."/>
            <person name="Devries R.P."/>
            <person name="Grigoriev I.V."/>
            <person name="Machida M."/>
            <person name="Baker S.E."/>
            <person name="Andersen M.R."/>
        </authorList>
    </citation>
    <scope>NUCLEOTIDE SEQUENCE [LARGE SCALE GENOMIC DNA]</scope>
    <source>
        <strain evidence="1 2">IBT 18842</strain>
    </source>
</reference>
<keyword evidence="2" id="KW-1185">Reference proteome</keyword>
<dbReference type="Proteomes" id="UP000325780">
    <property type="component" value="Unassembled WGS sequence"/>
</dbReference>
<organism evidence="1 2">
    <name type="scientific">Aspergillus avenaceus</name>
    <dbReference type="NCBI Taxonomy" id="36643"/>
    <lineage>
        <taxon>Eukaryota</taxon>
        <taxon>Fungi</taxon>
        <taxon>Dikarya</taxon>
        <taxon>Ascomycota</taxon>
        <taxon>Pezizomycotina</taxon>
        <taxon>Eurotiomycetes</taxon>
        <taxon>Eurotiomycetidae</taxon>
        <taxon>Eurotiales</taxon>
        <taxon>Aspergillaceae</taxon>
        <taxon>Aspergillus</taxon>
        <taxon>Aspergillus subgen. Circumdati</taxon>
    </lineage>
</organism>
<dbReference type="EMBL" id="ML742178">
    <property type="protein sequence ID" value="KAE8148031.1"/>
    <property type="molecule type" value="Genomic_DNA"/>
</dbReference>
<gene>
    <name evidence="1" type="ORF">BDV25DRAFT_23317</name>
</gene>
<protein>
    <submittedName>
        <fullName evidence="1">Uncharacterized protein</fullName>
    </submittedName>
</protein>
<evidence type="ECO:0000313" key="2">
    <source>
        <dbReference type="Proteomes" id="UP000325780"/>
    </source>
</evidence>
<sequence length="223" mass="25691">MSVQRASLSPPSVEVIPLNLEHDGQPQFEPSFFEPYRGFLPEPDAEETYPPFTGVEGPFCKPLDWAQDINDYFQTYLATVQQETKLPIRLYQPGRFGHNLWERSPNSNWHISAFDYITDEPRFKCMMLNDVIGCDTVTREELLCICRIMVKVLRYYKNHLVAPVMVLSFMGPRHGRILVAHHNGDSLVIGKSELFDFQHKNIDAFKTFAQWWCSSGVGNTMAK</sequence>
<accession>A0A5N6TPH5</accession>
<dbReference type="AlphaFoldDB" id="A0A5N6TPH5"/>